<reference evidence="2" key="1">
    <citation type="journal article" date="2023" name="Front. Mar. Sci.">
        <title>A new Merluccius polli reference genome to investigate the effects of global change in West African waters.</title>
        <authorList>
            <person name="Mateo J.L."/>
            <person name="Blanco-Fernandez C."/>
            <person name="Garcia-Vazquez E."/>
            <person name="Machado-Schiaffino G."/>
        </authorList>
    </citation>
    <scope>NUCLEOTIDE SEQUENCE</scope>
    <source>
        <strain evidence="2">C29</strain>
        <tissue evidence="2">Fin</tissue>
    </source>
</reference>
<protein>
    <submittedName>
        <fullName evidence="2">Uncharacterized protein</fullName>
    </submittedName>
</protein>
<sequence length="158" mass="18189">MGRLLALFCMLCVCAAQKWKQKTAVVDREEHHYEKTCSNLTQVLDNWKFAIITQVKDLLINDHSSVLPDYNRIKPLSEALDDLYKQFNALKNELAGLTTKFDRVEAFVDDLQAHKSAPRPIVQVVPPRPGLRPLQRFKTDPNRSNVMSFRRRGRKASP</sequence>
<evidence type="ECO:0000256" key="1">
    <source>
        <dbReference type="SAM" id="SignalP"/>
    </source>
</evidence>
<gene>
    <name evidence="2" type="ORF">N1851_008543</name>
</gene>
<accession>A0AA47N196</accession>
<organism evidence="2 3">
    <name type="scientific">Merluccius polli</name>
    <name type="common">Benguela hake</name>
    <name type="synonym">Merluccius cadenati</name>
    <dbReference type="NCBI Taxonomy" id="89951"/>
    <lineage>
        <taxon>Eukaryota</taxon>
        <taxon>Metazoa</taxon>
        <taxon>Chordata</taxon>
        <taxon>Craniata</taxon>
        <taxon>Vertebrata</taxon>
        <taxon>Euteleostomi</taxon>
        <taxon>Actinopterygii</taxon>
        <taxon>Neopterygii</taxon>
        <taxon>Teleostei</taxon>
        <taxon>Neoteleostei</taxon>
        <taxon>Acanthomorphata</taxon>
        <taxon>Zeiogadaria</taxon>
        <taxon>Gadariae</taxon>
        <taxon>Gadiformes</taxon>
        <taxon>Gadoidei</taxon>
        <taxon>Merlucciidae</taxon>
        <taxon>Merluccius</taxon>
    </lineage>
</organism>
<evidence type="ECO:0000313" key="3">
    <source>
        <dbReference type="Proteomes" id="UP001174136"/>
    </source>
</evidence>
<name>A0AA47N196_MERPO</name>
<feature type="chain" id="PRO_5041220475" evidence="1">
    <location>
        <begin position="17"/>
        <end position="158"/>
    </location>
</feature>
<dbReference type="Proteomes" id="UP001174136">
    <property type="component" value="Unassembled WGS sequence"/>
</dbReference>
<feature type="signal peptide" evidence="1">
    <location>
        <begin position="1"/>
        <end position="16"/>
    </location>
</feature>
<keyword evidence="1" id="KW-0732">Signal</keyword>
<dbReference type="PANTHER" id="PTHR41693:SF2">
    <property type="entry name" value="BIOGENESIS OF LYSOSOME-RELATED ORGANELLES COMPLEX 1 SUBUNIT 2"/>
    <property type="match status" value="1"/>
</dbReference>
<dbReference type="EMBL" id="JAOPHQ010001502">
    <property type="protein sequence ID" value="KAK0150359.1"/>
    <property type="molecule type" value="Genomic_DNA"/>
</dbReference>
<evidence type="ECO:0000313" key="2">
    <source>
        <dbReference type="EMBL" id="KAK0150359.1"/>
    </source>
</evidence>
<dbReference type="PANTHER" id="PTHR41693">
    <property type="entry name" value="HEME-BINDING PROTEIN 1"/>
    <property type="match status" value="1"/>
</dbReference>
<proteinExistence type="predicted"/>
<keyword evidence="3" id="KW-1185">Reference proteome</keyword>
<dbReference type="AlphaFoldDB" id="A0AA47N196"/>
<comment type="caution">
    <text evidence="2">The sequence shown here is derived from an EMBL/GenBank/DDBJ whole genome shotgun (WGS) entry which is preliminary data.</text>
</comment>